<protein>
    <submittedName>
        <fullName evidence="1">Uncharacterized protein</fullName>
    </submittedName>
</protein>
<comment type="caution">
    <text evidence="1">The sequence shown here is derived from an EMBL/GenBank/DDBJ whole genome shotgun (WGS) entry which is preliminary data.</text>
</comment>
<evidence type="ECO:0000313" key="1">
    <source>
        <dbReference type="EMBL" id="KIL20592.1"/>
    </source>
</evidence>
<evidence type="ECO:0000313" key="2">
    <source>
        <dbReference type="Proteomes" id="UP000031978"/>
    </source>
</evidence>
<proteinExistence type="predicted"/>
<dbReference type="EMBL" id="JXCL01000013">
    <property type="protein sequence ID" value="KIL20592.1"/>
    <property type="molecule type" value="Genomic_DNA"/>
</dbReference>
<organism evidence="1 2">
    <name type="scientific">Bacillus pumilus</name>
    <name type="common">Bacillus mesentericus</name>
    <dbReference type="NCBI Taxonomy" id="1408"/>
    <lineage>
        <taxon>Bacteria</taxon>
        <taxon>Bacillati</taxon>
        <taxon>Bacillota</taxon>
        <taxon>Bacilli</taxon>
        <taxon>Bacillales</taxon>
        <taxon>Bacillaceae</taxon>
        <taxon>Bacillus</taxon>
    </lineage>
</organism>
<dbReference type="Proteomes" id="UP000031978">
    <property type="component" value="Unassembled WGS sequence"/>
</dbReference>
<sequence>MTKKKGIFDVDADINLFKQGNITGIQEKLSGAKASTTVTTSKRDG</sequence>
<reference evidence="1 2" key="1">
    <citation type="submission" date="2014-12" db="EMBL/GenBank/DDBJ databases">
        <title>Draft Genome Sequences of Five Spore-Forming Food Isolates of Bacillus pumilus.</title>
        <authorList>
            <person name="de Jong A."/>
            <person name="van Heel A.J."/>
            <person name="Montalban-Lopez M."/>
            <person name="Krawczyk A.O."/>
            <person name="Berendsen E.M."/>
            <person name="Wells-Bennik M."/>
            <person name="Kuipers O.P."/>
        </authorList>
    </citation>
    <scope>NUCLEOTIDE SEQUENCE [LARGE SCALE GENOMIC DNA]</scope>
    <source>
        <strain evidence="1 2">B4127</strain>
    </source>
</reference>
<dbReference type="RefSeq" id="WP_223249542.1">
    <property type="nucleotide sequence ID" value="NZ_JAHHYF010000008.1"/>
</dbReference>
<name>A0AB34R186_BACPU</name>
<dbReference type="AlphaFoldDB" id="A0AB34R186"/>
<gene>
    <name evidence="1" type="ORF">B4127_2876</name>
</gene>
<accession>A0AB34R186</accession>